<accession>S8A2H9</accession>
<evidence type="ECO:0000256" key="1">
    <source>
        <dbReference type="SAM" id="MobiDB-lite"/>
    </source>
</evidence>
<reference evidence="3" key="2">
    <citation type="submission" date="2013-04" db="EMBL/GenBank/DDBJ databases">
        <title>Genomic mechanisms accounting for the adaptation to parasitism in nematode-trapping fungi.</title>
        <authorList>
            <person name="Ahren D.G."/>
        </authorList>
    </citation>
    <scope>NUCLEOTIDE SEQUENCE [LARGE SCALE GENOMIC DNA]</scope>
    <source>
        <strain evidence="3">CBS 200.50</strain>
    </source>
</reference>
<dbReference type="EMBL" id="AQGS01000691">
    <property type="protein sequence ID" value="EPS37220.1"/>
    <property type="molecule type" value="Genomic_DNA"/>
</dbReference>
<name>S8A2H9_DACHA</name>
<keyword evidence="3" id="KW-1185">Reference proteome</keyword>
<proteinExistence type="predicted"/>
<gene>
    <name evidence="2" type="ORF">H072_9122</name>
</gene>
<comment type="caution">
    <text evidence="2">The sequence shown here is derived from an EMBL/GenBank/DDBJ whole genome shotgun (WGS) entry which is preliminary data.</text>
</comment>
<feature type="region of interest" description="Disordered" evidence="1">
    <location>
        <begin position="85"/>
        <end position="105"/>
    </location>
</feature>
<dbReference type="Proteomes" id="UP000015100">
    <property type="component" value="Unassembled WGS sequence"/>
</dbReference>
<sequence>MKYCSEAELPKLVDAIRNESTIEHITEYIEDKLERSQYVDAPYSHKPPAVGNGYELPGKVAPIPQNTHSRHSSIMRVNNIIDISPSPILHSPRKSTITEENGDFN</sequence>
<protein>
    <submittedName>
        <fullName evidence="2">Uncharacterized protein</fullName>
    </submittedName>
</protein>
<evidence type="ECO:0000313" key="2">
    <source>
        <dbReference type="EMBL" id="EPS37220.1"/>
    </source>
</evidence>
<dbReference type="HOGENOM" id="CLU_2236489_0_0_1"/>
<dbReference type="AlphaFoldDB" id="S8A2H9"/>
<evidence type="ECO:0000313" key="3">
    <source>
        <dbReference type="Proteomes" id="UP000015100"/>
    </source>
</evidence>
<reference evidence="2 3" key="1">
    <citation type="journal article" date="2013" name="PLoS Genet.">
        <title>Genomic mechanisms accounting for the adaptation to parasitism in nematode-trapping fungi.</title>
        <authorList>
            <person name="Meerupati T."/>
            <person name="Andersson K.M."/>
            <person name="Friman E."/>
            <person name="Kumar D."/>
            <person name="Tunlid A."/>
            <person name="Ahren D."/>
        </authorList>
    </citation>
    <scope>NUCLEOTIDE SEQUENCE [LARGE SCALE GENOMIC DNA]</scope>
    <source>
        <strain evidence="2 3">CBS 200.50</strain>
    </source>
</reference>
<organism evidence="2 3">
    <name type="scientific">Dactylellina haptotyla (strain CBS 200.50)</name>
    <name type="common">Nematode-trapping fungus</name>
    <name type="synonym">Monacrosporium haptotylum</name>
    <dbReference type="NCBI Taxonomy" id="1284197"/>
    <lineage>
        <taxon>Eukaryota</taxon>
        <taxon>Fungi</taxon>
        <taxon>Dikarya</taxon>
        <taxon>Ascomycota</taxon>
        <taxon>Pezizomycotina</taxon>
        <taxon>Orbiliomycetes</taxon>
        <taxon>Orbiliales</taxon>
        <taxon>Orbiliaceae</taxon>
        <taxon>Dactylellina</taxon>
    </lineage>
</organism>